<protein>
    <recommendedName>
        <fullName evidence="4">DUF2232 domain-containing protein</fullName>
    </recommendedName>
</protein>
<sequence>MDRRNKKTSYIAKGGLFIALGVILVYLSSVVPINKLYLLGIASTIIPLSVITTNIQNALTVYFATSILSLFISASKVTAISYIIFFGLYGIAKYYIEKIRKLYVEIILKLCFFNIVIFISFYIYKTFFLGFISINMPIHLLIIASEIAFLIYDYALTLIINHANNYFIKRLNL</sequence>
<accession>A0A949TG44</accession>
<keyword evidence="1" id="KW-1133">Transmembrane helix</keyword>
<dbReference type="AlphaFoldDB" id="A0A949TG44"/>
<dbReference type="RefSeq" id="WP_218319202.1">
    <property type="nucleotide sequence ID" value="NZ_JAEEGC010000019.1"/>
</dbReference>
<name>A0A949TG44_9CLOT</name>
<feature type="transmembrane region" description="Helical" evidence="1">
    <location>
        <begin position="136"/>
        <end position="160"/>
    </location>
</feature>
<keyword evidence="1" id="KW-0472">Membrane</keyword>
<feature type="transmembrane region" description="Helical" evidence="1">
    <location>
        <begin position="61"/>
        <end position="90"/>
    </location>
</feature>
<gene>
    <name evidence="2" type="ORF">I6U48_04455</name>
</gene>
<keyword evidence="1" id="KW-0812">Transmembrane</keyword>
<proteinExistence type="predicted"/>
<feature type="transmembrane region" description="Helical" evidence="1">
    <location>
        <begin position="12"/>
        <end position="29"/>
    </location>
</feature>
<organism evidence="2 3">
    <name type="scientific">Clostridium thailandense</name>
    <dbReference type="NCBI Taxonomy" id="2794346"/>
    <lineage>
        <taxon>Bacteria</taxon>
        <taxon>Bacillati</taxon>
        <taxon>Bacillota</taxon>
        <taxon>Clostridia</taxon>
        <taxon>Eubacteriales</taxon>
        <taxon>Clostridiaceae</taxon>
        <taxon>Clostridium</taxon>
    </lineage>
</organism>
<feature type="transmembrane region" description="Helical" evidence="1">
    <location>
        <begin position="102"/>
        <end position="124"/>
    </location>
</feature>
<dbReference type="EMBL" id="JAEEGC010000019">
    <property type="protein sequence ID" value="MBV7272169.1"/>
    <property type="molecule type" value="Genomic_DNA"/>
</dbReference>
<keyword evidence="3" id="KW-1185">Reference proteome</keyword>
<evidence type="ECO:0000256" key="1">
    <source>
        <dbReference type="SAM" id="Phobius"/>
    </source>
</evidence>
<evidence type="ECO:0000313" key="3">
    <source>
        <dbReference type="Proteomes" id="UP000694308"/>
    </source>
</evidence>
<feature type="transmembrane region" description="Helical" evidence="1">
    <location>
        <begin position="36"/>
        <end position="55"/>
    </location>
</feature>
<evidence type="ECO:0000313" key="2">
    <source>
        <dbReference type="EMBL" id="MBV7272169.1"/>
    </source>
</evidence>
<reference evidence="2" key="1">
    <citation type="submission" date="2020-12" db="EMBL/GenBank/DDBJ databases">
        <title>Clostridium thailandense sp. nov., a novel acetogenic bacterium isolated from peat land soil in Thailand.</title>
        <authorList>
            <person name="Chaikitkaew S."/>
            <person name="Birkeland N.K."/>
        </authorList>
    </citation>
    <scope>NUCLEOTIDE SEQUENCE</scope>
    <source>
        <strain evidence="2">PL3</strain>
    </source>
</reference>
<dbReference type="Proteomes" id="UP000694308">
    <property type="component" value="Unassembled WGS sequence"/>
</dbReference>
<comment type="caution">
    <text evidence="2">The sequence shown here is derived from an EMBL/GenBank/DDBJ whole genome shotgun (WGS) entry which is preliminary data.</text>
</comment>
<evidence type="ECO:0008006" key="4">
    <source>
        <dbReference type="Google" id="ProtNLM"/>
    </source>
</evidence>